<evidence type="ECO:0000256" key="1">
    <source>
        <dbReference type="SAM" id="Coils"/>
    </source>
</evidence>
<dbReference type="GO" id="GO:0035091">
    <property type="term" value="F:phosphatidylinositol binding"/>
    <property type="evidence" value="ECO:0007669"/>
    <property type="project" value="InterPro"/>
</dbReference>
<gene>
    <name evidence="4" type="ORF">LITE_LOCUS19126</name>
</gene>
<dbReference type="Pfam" id="PF00787">
    <property type="entry name" value="PX"/>
    <property type="match status" value="1"/>
</dbReference>
<dbReference type="PANTHER" id="PTHR46856">
    <property type="entry name" value="PX DOMAIN-CONTAINING PROTEIN EREL1-RELATED"/>
    <property type="match status" value="1"/>
</dbReference>
<dbReference type="InterPro" id="IPR001683">
    <property type="entry name" value="PX_dom"/>
</dbReference>
<dbReference type="PROSITE" id="PS50195">
    <property type="entry name" value="PX"/>
    <property type="match status" value="1"/>
</dbReference>
<dbReference type="InterPro" id="IPR036871">
    <property type="entry name" value="PX_dom_sf"/>
</dbReference>
<name>A0AAV0KJ72_9ROSI</name>
<dbReference type="GO" id="GO:0015031">
    <property type="term" value="P:protein transport"/>
    <property type="evidence" value="ECO:0007669"/>
    <property type="project" value="InterPro"/>
</dbReference>
<protein>
    <recommendedName>
        <fullName evidence="3">PX domain-containing protein</fullName>
    </recommendedName>
</protein>
<dbReference type="EMBL" id="CAMGYJ010000005">
    <property type="protein sequence ID" value="CAI0422442.1"/>
    <property type="molecule type" value="Genomic_DNA"/>
</dbReference>
<feature type="domain" description="PX" evidence="3">
    <location>
        <begin position="101"/>
        <end position="230"/>
    </location>
</feature>
<dbReference type="PANTHER" id="PTHR46856:SF3">
    <property type="entry name" value="PX DOMAIN-CONTAINING PROTEIN EREX"/>
    <property type="match status" value="1"/>
</dbReference>
<accession>A0AAV0KJ72</accession>
<dbReference type="AlphaFoldDB" id="A0AAV0KJ72"/>
<organism evidence="4 5">
    <name type="scientific">Linum tenue</name>
    <dbReference type="NCBI Taxonomy" id="586396"/>
    <lineage>
        <taxon>Eukaryota</taxon>
        <taxon>Viridiplantae</taxon>
        <taxon>Streptophyta</taxon>
        <taxon>Embryophyta</taxon>
        <taxon>Tracheophyta</taxon>
        <taxon>Spermatophyta</taxon>
        <taxon>Magnoliopsida</taxon>
        <taxon>eudicotyledons</taxon>
        <taxon>Gunneridae</taxon>
        <taxon>Pentapetalae</taxon>
        <taxon>rosids</taxon>
        <taxon>fabids</taxon>
        <taxon>Malpighiales</taxon>
        <taxon>Linaceae</taxon>
        <taxon>Linum</taxon>
    </lineage>
</organism>
<proteinExistence type="predicted"/>
<dbReference type="Proteomes" id="UP001154282">
    <property type="component" value="Unassembled WGS sequence"/>
</dbReference>
<dbReference type="InterPro" id="IPR044588">
    <property type="entry name" value="EREX-like"/>
</dbReference>
<feature type="compositionally biased region" description="Low complexity" evidence="2">
    <location>
        <begin position="31"/>
        <end position="45"/>
    </location>
</feature>
<keyword evidence="5" id="KW-1185">Reference proteome</keyword>
<reference evidence="4" key="1">
    <citation type="submission" date="2022-08" db="EMBL/GenBank/DDBJ databases">
        <authorList>
            <person name="Gutierrez-Valencia J."/>
        </authorList>
    </citation>
    <scope>NUCLEOTIDE SEQUENCE</scope>
</reference>
<dbReference type="Gene3D" id="3.30.1520.10">
    <property type="entry name" value="Phox-like domain"/>
    <property type="match status" value="1"/>
</dbReference>
<keyword evidence="1" id="KW-0175">Coiled coil</keyword>
<sequence>MNLYIHDLSLLDSGDFSDPFLDRFSLSHLNPSPSSWSSSASSAPSPRHDTTATDAHQTPPPHRYDGTSPLPLGMDWTPHPQHPVQSTVWPEDTRKGWSYWVTIPSWTLMTNSSGSNPTTGQFYRVQVGLQSPNVAASATTREILRRFSDFLKLQSDLQKEFPLRKMPPAPPKRILKVQSKTLLEERRCSLENWIEQLLSDIYVSRSAAVGIFLELEASVRSFFDGVHEDSNSSVSDVAPPILSQIGEDLYVPSNSSFIASDYCNDLTEEISGGEATREGSDNNGNRTSEDKAVLGSGITSLVQFENHKPDFNVYRHFVERSLRESTSVDASEISNLVVDNGEDDFLEGAEITDVTDSSNVRLQDALLVALPSYERQNLKRVLDKVVQRVAIAKTDIEDLMGRFNKEVAVKQFLMMRVKDLEADLETTKDSCKENMQQAALKERERFTQMQWDIEELQNRYFEKEMNLEFEQAQREHEESLKNSLIKENETLLKQFGTAKEELENMCKQLEEVELKSKSEVKLLVKEVKSLRGSNSELRQELTCLMKEKEDLESALLKEREEKAKVTTANVKLLHECEILCDRLQQCSVNFLIGEKNKIIVDSSSSPSDAIDLLETSDSRIGLLLAEAQLLVDEAGTSAPVLNVNGDGGVGEDASATDKKLRKMLAETFINYARSKMEVNSVIRCALNASAGMDSSEFDASEEETPKGRTALSKILDK</sequence>
<feature type="region of interest" description="Disordered" evidence="2">
    <location>
        <begin position="30"/>
        <end position="75"/>
    </location>
</feature>
<evidence type="ECO:0000256" key="2">
    <source>
        <dbReference type="SAM" id="MobiDB-lite"/>
    </source>
</evidence>
<dbReference type="SMART" id="SM00312">
    <property type="entry name" value="PX"/>
    <property type="match status" value="1"/>
</dbReference>
<evidence type="ECO:0000313" key="4">
    <source>
        <dbReference type="EMBL" id="CAI0422442.1"/>
    </source>
</evidence>
<dbReference type="GO" id="GO:0005768">
    <property type="term" value="C:endosome"/>
    <property type="evidence" value="ECO:0007669"/>
    <property type="project" value="UniProtKB-ARBA"/>
</dbReference>
<dbReference type="GO" id="GO:0016020">
    <property type="term" value="C:membrane"/>
    <property type="evidence" value="ECO:0007669"/>
    <property type="project" value="UniProtKB-ARBA"/>
</dbReference>
<evidence type="ECO:0000313" key="5">
    <source>
        <dbReference type="Proteomes" id="UP001154282"/>
    </source>
</evidence>
<dbReference type="SUPFAM" id="SSF64268">
    <property type="entry name" value="PX domain"/>
    <property type="match status" value="1"/>
</dbReference>
<comment type="caution">
    <text evidence="4">The sequence shown here is derived from an EMBL/GenBank/DDBJ whole genome shotgun (WGS) entry which is preliminary data.</text>
</comment>
<feature type="region of interest" description="Disordered" evidence="2">
    <location>
        <begin position="694"/>
        <end position="717"/>
    </location>
</feature>
<evidence type="ECO:0000259" key="3">
    <source>
        <dbReference type="PROSITE" id="PS50195"/>
    </source>
</evidence>
<feature type="coiled-coil region" evidence="1">
    <location>
        <begin position="410"/>
        <end position="561"/>
    </location>
</feature>